<dbReference type="PANTHER" id="PTHR47478:SF1">
    <property type="entry name" value="PYRIMIDINE 5'-NUCLEOTIDASE YJJG"/>
    <property type="match status" value="1"/>
</dbReference>
<dbReference type="Gene3D" id="3.40.50.1000">
    <property type="entry name" value="HAD superfamily/HAD-like"/>
    <property type="match status" value="1"/>
</dbReference>
<organism evidence="1 2">
    <name type="scientific">Mangrovibacterium diazotrophicum</name>
    <dbReference type="NCBI Taxonomy" id="1261403"/>
    <lineage>
        <taxon>Bacteria</taxon>
        <taxon>Pseudomonadati</taxon>
        <taxon>Bacteroidota</taxon>
        <taxon>Bacteroidia</taxon>
        <taxon>Marinilabiliales</taxon>
        <taxon>Prolixibacteraceae</taxon>
        <taxon>Mangrovibacterium</taxon>
    </lineage>
</organism>
<name>A0A419WBK2_9BACT</name>
<dbReference type="PANTHER" id="PTHR47478">
    <property type="match status" value="1"/>
</dbReference>
<dbReference type="SUPFAM" id="SSF56784">
    <property type="entry name" value="HAD-like"/>
    <property type="match status" value="1"/>
</dbReference>
<dbReference type="AlphaFoldDB" id="A0A419WBK2"/>
<dbReference type="OrthoDB" id="9802350at2"/>
<gene>
    <name evidence="1" type="ORF">BC643_3169</name>
</gene>
<dbReference type="RefSeq" id="WP_120273968.1">
    <property type="nucleotide sequence ID" value="NZ_RAPN01000001.1"/>
</dbReference>
<dbReference type="InterPro" id="IPR006439">
    <property type="entry name" value="HAD-SF_hydro_IA"/>
</dbReference>
<dbReference type="Gene3D" id="1.10.150.240">
    <property type="entry name" value="Putative phosphatase, domain 2"/>
    <property type="match status" value="1"/>
</dbReference>
<dbReference type="InterPro" id="IPR036412">
    <property type="entry name" value="HAD-like_sf"/>
</dbReference>
<dbReference type="NCBIfam" id="TIGR02254">
    <property type="entry name" value="YjjG_YfnB"/>
    <property type="match status" value="1"/>
</dbReference>
<dbReference type="InterPro" id="IPR023214">
    <property type="entry name" value="HAD_sf"/>
</dbReference>
<dbReference type="InterPro" id="IPR011951">
    <property type="entry name" value="HAD-SF_hydro_IA_YjjG/PynA"/>
</dbReference>
<dbReference type="Proteomes" id="UP000283387">
    <property type="component" value="Unassembled WGS sequence"/>
</dbReference>
<dbReference type="Pfam" id="PF00702">
    <property type="entry name" value="Hydrolase"/>
    <property type="match status" value="1"/>
</dbReference>
<dbReference type="SFLD" id="SFLDG01135">
    <property type="entry name" value="C1.5.6:_HAD__Beta-PGM__Phospha"/>
    <property type="match status" value="1"/>
</dbReference>
<accession>A0A419WBK2</accession>
<dbReference type="GO" id="GO:0008253">
    <property type="term" value="F:5'-nucleotidase activity"/>
    <property type="evidence" value="ECO:0007669"/>
    <property type="project" value="InterPro"/>
</dbReference>
<dbReference type="InterPro" id="IPR052550">
    <property type="entry name" value="Pyrimidine_5'-ntase_YjjG"/>
</dbReference>
<dbReference type="SFLD" id="SFLDG01129">
    <property type="entry name" value="C1.5:_HAD__Beta-PGM__Phosphata"/>
    <property type="match status" value="1"/>
</dbReference>
<dbReference type="EMBL" id="RAPN01000001">
    <property type="protein sequence ID" value="RKD92792.1"/>
    <property type="molecule type" value="Genomic_DNA"/>
</dbReference>
<reference evidence="1 2" key="1">
    <citation type="submission" date="2018-09" db="EMBL/GenBank/DDBJ databases">
        <title>Genomic Encyclopedia of Archaeal and Bacterial Type Strains, Phase II (KMG-II): from individual species to whole genera.</title>
        <authorList>
            <person name="Goeker M."/>
        </authorList>
    </citation>
    <scope>NUCLEOTIDE SEQUENCE [LARGE SCALE GENOMIC DNA]</scope>
    <source>
        <strain evidence="1 2">DSM 27148</strain>
    </source>
</reference>
<comment type="caution">
    <text evidence="1">The sequence shown here is derived from an EMBL/GenBank/DDBJ whole genome shotgun (WGS) entry which is preliminary data.</text>
</comment>
<dbReference type="SFLD" id="SFLDS00003">
    <property type="entry name" value="Haloacid_Dehalogenase"/>
    <property type="match status" value="1"/>
</dbReference>
<sequence>MGFNPKYTHLFFDLDNTLWDFDHNAKLAMYDTVEEMNLLEQLEDFDEFYNFYENVNNQLWDAYRKKEIFKNELITKRFSDTLSEFGIKSIDPIAMNECYLEHMAKQTTLVEGTIELLTTLKQRNFRLMIITNGFREVQLNKLKNSGLAQFFDHVFISEDLNFPKPDIRVFQHAIRSSNAKKEKSIMIGDNWETDIIGARNFGIDQIFFSKDRKNELYPFDSILDNQKNDIFSSEPPSLKTFCIQKLTNILLII</sequence>
<proteinExistence type="predicted"/>
<evidence type="ECO:0000313" key="2">
    <source>
        <dbReference type="Proteomes" id="UP000283387"/>
    </source>
</evidence>
<dbReference type="PRINTS" id="PR00413">
    <property type="entry name" value="HADHALOGNASE"/>
</dbReference>
<keyword evidence="1" id="KW-0378">Hydrolase</keyword>
<dbReference type="NCBIfam" id="TIGR01549">
    <property type="entry name" value="HAD-SF-IA-v1"/>
    <property type="match status" value="1"/>
</dbReference>
<keyword evidence="2" id="KW-1185">Reference proteome</keyword>
<evidence type="ECO:0000313" key="1">
    <source>
        <dbReference type="EMBL" id="RKD92792.1"/>
    </source>
</evidence>
<protein>
    <submittedName>
        <fullName evidence="1">Putative hydrolase of the HAD superfamily</fullName>
    </submittedName>
</protein>
<dbReference type="InterPro" id="IPR023198">
    <property type="entry name" value="PGP-like_dom2"/>
</dbReference>